<sequence length="139" mass="15989">MNNKLDDIIRQLRDRQPQIDNEDEMTRSIMDSISNLKEEDPQVSNPSKWSKRHIMIFACRLTSVAAIVVLAFVMLNGLSVEQSKVIPTDYRQCIEQYKTDCAIAKDSVGLGETLLCYIKKKQAQHQIIKQLKQSYNESN</sequence>
<feature type="transmembrane region" description="Helical" evidence="1">
    <location>
        <begin position="54"/>
        <end position="75"/>
    </location>
</feature>
<keyword evidence="3" id="KW-1185">Reference proteome</keyword>
<evidence type="ECO:0000256" key="1">
    <source>
        <dbReference type="SAM" id="Phobius"/>
    </source>
</evidence>
<gene>
    <name evidence="2" type="ORF">ACFO3G_05385</name>
</gene>
<proteinExistence type="predicted"/>
<dbReference type="Proteomes" id="UP001596020">
    <property type="component" value="Unassembled WGS sequence"/>
</dbReference>
<evidence type="ECO:0000313" key="3">
    <source>
        <dbReference type="Proteomes" id="UP001596020"/>
    </source>
</evidence>
<keyword evidence="1" id="KW-0812">Transmembrane</keyword>
<organism evidence="2 3">
    <name type="scientific">Falsiporphyromonas endometrii</name>
    <dbReference type="NCBI Taxonomy" id="1387297"/>
    <lineage>
        <taxon>Bacteria</taxon>
        <taxon>Pseudomonadati</taxon>
        <taxon>Bacteroidota</taxon>
        <taxon>Bacteroidia</taxon>
        <taxon>Bacteroidales</taxon>
        <taxon>Porphyromonadaceae</taxon>
        <taxon>Falsiporphyromonas</taxon>
    </lineage>
</organism>
<comment type="caution">
    <text evidence="2">The sequence shown here is derived from an EMBL/GenBank/DDBJ whole genome shotgun (WGS) entry which is preliminary data.</text>
</comment>
<keyword evidence="1" id="KW-0472">Membrane</keyword>
<reference evidence="3" key="1">
    <citation type="journal article" date="2019" name="Int. J. Syst. Evol. Microbiol.">
        <title>The Global Catalogue of Microorganisms (GCM) 10K type strain sequencing project: providing services to taxonomists for standard genome sequencing and annotation.</title>
        <authorList>
            <consortium name="The Broad Institute Genomics Platform"/>
            <consortium name="The Broad Institute Genome Sequencing Center for Infectious Disease"/>
            <person name="Wu L."/>
            <person name="Ma J."/>
        </authorList>
    </citation>
    <scope>NUCLEOTIDE SEQUENCE [LARGE SCALE GENOMIC DNA]</scope>
    <source>
        <strain evidence="3">CGMCC 4.7357</strain>
    </source>
</reference>
<accession>A0ABV9K8M8</accession>
<protein>
    <submittedName>
        <fullName evidence="2">Uncharacterized protein</fullName>
    </submittedName>
</protein>
<dbReference type="RefSeq" id="WP_380078700.1">
    <property type="nucleotide sequence ID" value="NZ_JBHSGO010000167.1"/>
</dbReference>
<keyword evidence="1" id="KW-1133">Transmembrane helix</keyword>
<evidence type="ECO:0000313" key="2">
    <source>
        <dbReference type="EMBL" id="MFC4666031.1"/>
    </source>
</evidence>
<dbReference type="EMBL" id="JBHSGO010000167">
    <property type="protein sequence ID" value="MFC4666031.1"/>
    <property type="molecule type" value="Genomic_DNA"/>
</dbReference>
<name>A0ABV9K8M8_9PORP</name>